<feature type="domain" description="Histidine kinase" evidence="7">
    <location>
        <begin position="533"/>
        <end position="747"/>
    </location>
</feature>
<evidence type="ECO:0000256" key="6">
    <source>
        <dbReference type="SAM" id="Coils"/>
    </source>
</evidence>
<keyword evidence="4" id="KW-0808">Transferase</keyword>
<dbReference type="SMART" id="SM00091">
    <property type="entry name" value="PAS"/>
    <property type="match status" value="4"/>
</dbReference>
<evidence type="ECO:0000313" key="10">
    <source>
        <dbReference type="EMBL" id="MFC4870523.1"/>
    </source>
</evidence>
<proteinExistence type="predicted"/>
<dbReference type="InterPro" id="IPR013656">
    <property type="entry name" value="PAS_4"/>
</dbReference>
<dbReference type="Gene3D" id="1.10.287.130">
    <property type="match status" value="1"/>
</dbReference>
<dbReference type="InterPro" id="IPR003661">
    <property type="entry name" value="HisK_dim/P_dom"/>
</dbReference>
<dbReference type="SUPFAM" id="SSF55785">
    <property type="entry name" value="PYP-like sensor domain (PAS domain)"/>
    <property type="match status" value="3"/>
</dbReference>
<keyword evidence="3" id="KW-0597">Phosphoprotein</keyword>
<dbReference type="InterPro" id="IPR000700">
    <property type="entry name" value="PAS-assoc_C"/>
</dbReference>
<dbReference type="InterPro" id="IPR003594">
    <property type="entry name" value="HATPase_dom"/>
</dbReference>
<sequence>MEEEKITWSSILELSDVGAWELDPEKSTIHFSDVFRRILEIKEDTPMALAEFLNYFQAKWRHILGKCFHDLLQNNAAFSLKAYDQNGKELILKGKAILSEERKCRFAGTLMATGEPEGVSNRPPELLQNTLYEHIFINSPMPMIIWDFETLEITDCNHQAILKYGYSREEFIGMNIRDIRPEEDIPLLEKYTADEESYANIYQQIWRHKTKSGKLLTVEITGHLIEYKGRKCSLVLINDISDRIEAEEQLLESLRELSDYRFALDESCIIMICDNQGKIAYINQKFEELSEYKARSLIGKDLQDLFPAEEKAKIQACWEIVSANEVWQGELKGKKASGGFYWTNTAVVPFLNNSGDPYQYIWVGSDITAKKRADNELVKERFLLRTIIDNLPIQIYVKDQKGRHIINNKHLYQDLLGAGTEKETLGKTVFDYFDKDTAAKMIAFDRHLIKTKKPVINLEEYYTDAEGKKRCLLTNKVPLLDDEDNVIGLVGMSRDVTDRKKEEEKLKELNEELKKQAKELAVSNQELEQFAYMASHDLQEPLRMITGFLNLLEKKYNPILDEKGKKYIHFAVDGASRMKNIILDLLAYSRVGRKEEKFREIEVADVVANIINLNKVLIHQKKAKITTGKLPKVYIASSPLQQVFQNLVNNALKYQKPEVIPEIVIESEERDDEWCFSVQDNGIGIPASKQEQVFVLFKRLHTRDEYSGSGIGLTMCKKIIENLGGKIWFTSEEGKGSTFYFTIPKTGPEPAP</sequence>
<keyword evidence="5" id="KW-0418">Kinase</keyword>
<dbReference type="Pfam" id="PF02518">
    <property type="entry name" value="HATPase_c"/>
    <property type="match status" value="1"/>
</dbReference>
<dbReference type="Pfam" id="PF08448">
    <property type="entry name" value="PAS_4"/>
    <property type="match status" value="1"/>
</dbReference>
<dbReference type="SUPFAM" id="SSF55874">
    <property type="entry name" value="ATPase domain of HSP90 chaperone/DNA topoisomerase II/histidine kinase"/>
    <property type="match status" value="1"/>
</dbReference>
<dbReference type="EMBL" id="JBHSJJ010000001">
    <property type="protein sequence ID" value="MFC4870523.1"/>
    <property type="molecule type" value="Genomic_DNA"/>
</dbReference>
<dbReference type="SUPFAM" id="SSF47384">
    <property type="entry name" value="Homodimeric domain of signal transducing histidine kinase"/>
    <property type="match status" value="1"/>
</dbReference>
<evidence type="ECO:0000256" key="4">
    <source>
        <dbReference type="ARBA" id="ARBA00022679"/>
    </source>
</evidence>
<dbReference type="InterPro" id="IPR036890">
    <property type="entry name" value="HATPase_C_sf"/>
</dbReference>
<dbReference type="CDD" id="cd00130">
    <property type="entry name" value="PAS"/>
    <property type="match status" value="2"/>
</dbReference>
<dbReference type="EC" id="2.7.13.3" evidence="2"/>
<evidence type="ECO:0000256" key="2">
    <source>
        <dbReference type="ARBA" id="ARBA00012438"/>
    </source>
</evidence>
<keyword evidence="6" id="KW-0175">Coiled coil</keyword>
<dbReference type="PROSITE" id="PS50112">
    <property type="entry name" value="PAS"/>
    <property type="match status" value="1"/>
</dbReference>
<dbReference type="InterPro" id="IPR000014">
    <property type="entry name" value="PAS"/>
</dbReference>
<dbReference type="SMART" id="SM00388">
    <property type="entry name" value="HisKA"/>
    <property type="match status" value="1"/>
</dbReference>
<dbReference type="Gene3D" id="3.30.565.10">
    <property type="entry name" value="Histidine kinase-like ATPase, C-terminal domain"/>
    <property type="match status" value="1"/>
</dbReference>
<dbReference type="PANTHER" id="PTHR43304:SF1">
    <property type="entry name" value="PAC DOMAIN-CONTAINING PROTEIN"/>
    <property type="match status" value="1"/>
</dbReference>
<dbReference type="InterPro" id="IPR005467">
    <property type="entry name" value="His_kinase_dom"/>
</dbReference>
<evidence type="ECO:0000256" key="3">
    <source>
        <dbReference type="ARBA" id="ARBA00022553"/>
    </source>
</evidence>
<dbReference type="CDD" id="cd00082">
    <property type="entry name" value="HisKA"/>
    <property type="match status" value="1"/>
</dbReference>
<dbReference type="PROSITE" id="PS50109">
    <property type="entry name" value="HIS_KIN"/>
    <property type="match status" value="1"/>
</dbReference>
<evidence type="ECO:0000259" key="9">
    <source>
        <dbReference type="PROSITE" id="PS50113"/>
    </source>
</evidence>
<dbReference type="RefSeq" id="WP_377061134.1">
    <property type="nucleotide sequence ID" value="NZ_JBHSJJ010000001.1"/>
</dbReference>
<dbReference type="Pfam" id="PF00512">
    <property type="entry name" value="HisKA"/>
    <property type="match status" value="1"/>
</dbReference>
<dbReference type="InterPro" id="IPR004358">
    <property type="entry name" value="Sig_transdc_His_kin-like_C"/>
</dbReference>
<feature type="domain" description="PAC" evidence="9">
    <location>
        <begin position="456"/>
        <end position="508"/>
    </location>
</feature>
<dbReference type="SMART" id="SM00387">
    <property type="entry name" value="HATPase_c"/>
    <property type="match status" value="1"/>
</dbReference>
<gene>
    <name evidence="10" type="ORF">ACFPFU_02410</name>
</gene>
<dbReference type="NCBIfam" id="TIGR00229">
    <property type="entry name" value="sensory_box"/>
    <property type="match status" value="3"/>
</dbReference>
<keyword evidence="11" id="KW-1185">Reference proteome</keyword>
<dbReference type="Gene3D" id="3.30.450.20">
    <property type="entry name" value="PAS domain"/>
    <property type="match status" value="3"/>
</dbReference>
<dbReference type="PANTHER" id="PTHR43304">
    <property type="entry name" value="PHYTOCHROME-LIKE PROTEIN CPH1"/>
    <property type="match status" value="1"/>
</dbReference>
<evidence type="ECO:0000256" key="5">
    <source>
        <dbReference type="ARBA" id="ARBA00022777"/>
    </source>
</evidence>
<evidence type="ECO:0000313" key="11">
    <source>
        <dbReference type="Proteomes" id="UP001595818"/>
    </source>
</evidence>
<protein>
    <recommendedName>
        <fullName evidence="2">histidine kinase</fullName>
        <ecNumber evidence="2">2.7.13.3</ecNumber>
    </recommendedName>
</protein>
<reference evidence="11" key="1">
    <citation type="journal article" date="2019" name="Int. J. Syst. Evol. Microbiol.">
        <title>The Global Catalogue of Microorganisms (GCM) 10K type strain sequencing project: providing services to taxonomists for standard genome sequencing and annotation.</title>
        <authorList>
            <consortium name="The Broad Institute Genomics Platform"/>
            <consortium name="The Broad Institute Genome Sequencing Center for Infectious Disease"/>
            <person name="Wu L."/>
            <person name="Ma J."/>
        </authorList>
    </citation>
    <scope>NUCLEOTIDE SEQUENCE [LARGE SCALE GENOMIC DNA]</scope>
    <source>
        <strain evidence="11">CGMCC 4.7466</strain>
    </source>
</reference>
<feature type="coiled-coil region" evidence="6">
    <location>
        <begin position="492"/>
        <end position="530"/>
    </location>
</feature>
<evidence type="ECO:0000256" key="1">
    <source>
        <dbReference type="ARBA" id="ARBA00000085"/>
    </source>
</evidence>
<dbReference type="Pfam" id="PF13426">
    <property type="entry name" value="PAS_9"/>
    <property type="match status" value="2"/>
</dbReference>
<accession>A0ABV9SVY1</accession>
<dbReference type="PROSITE" id="PS50113">
    <property type="entry name" value="PAC"/>
    <property type="match status" value="2"/>
</dbReference>
<dbReference type="InterPro" id="IPR052162">
    <property type="entry name" value="Sensor_kinase/Photoreceptor"/>
</dbReference>
<dbReference type="Proteomes" id="UP001595818">
    <property type="component" value="Unassembled WGS sequence"/>
</dbReference>
<dbReference type="InterPro" id="IPR035965">
    <property type="entry name" value="PAS-like_dom_sf"/>
</dbReference>
<organism evidence="10 11">
    <name type="scientific">Negadavirga shengliensis</name>
    <dbReference type="NCBI Taxonomy" id="1389218"/>
    <lineage>
        <taxon>Bacteria</taxon>
        <taxon>Pseudomonadati</taxon>
        <taxon>Bacteroidota</taxon>
        <taxon>Cytophagia</taxon>
        <taxon>Cytophagales</taxon>
        <taxon>Cyclobacteriaceae</taxon>
        <taxon>Negadavirga</taxon>
    </lineage>
</organism>
<dbReference type="SMART" id="SM00086">
    <property type="entry name" value="PAC"/>
    <property type="match status" value="3"/>
</dbReference>
<comment type="caution">
    <text evidence="10">The sequence shown here is derived from an EMBL/GenBank/DDBJ whole genome shotgun (WGS) entry which is preliminary data.</text>
</comment>
<comment type="catalytic activity">
    <reaction evidence="1">
        <text>ATP + protein L-histidine = ADP + protein N-phospho-L-histidine.</text>
        <dbReference type="EC" id="2.7.13.3"/>
    </reaction>
</comment>
<feature type="domain" description="PAS" evidence="8">
    <location>
        <begin position="270"/>
        <end position="315"/>
    </location>
</feature>
<evidence type="ECO:0000259" key="7">
    <source>
        <dbReference type="PROSITE" id="PS50109"/>
    </source>
</evidence>
<dbReference type="InterPro" id="IPR036097">
    <property type="entry name" value="HisK_dim/P_sf"/>
</dbReference>
<name>A0ABV9SVY1_9BACT</name>
<feature type="domain" description="PAC" evidence="9">
    <location>
        <begin position="327"/>
        <end position="379"/>
    </location>
</feature>
<dbReference type="PRINTS" id="PR00344">
    <property type="entry name" value="BCTRLSENSOR"/>
</dbReference>
<dbReference type="InterPro" id="IPR001610">
    <property type="entry name" value="PAC"/>
</dbReference>
<evidence type="ECO:0000259" key="8">
    <source>
        <dbReference type="PROSITE" id="PS50112"/>
    </source>
</evidence>